<dbReference type="EMBL" id="MU856015">
    <property type="protein sequence ID" value="KAK3898033.1"/>
    <property type="molecule type" value="Genomic_DNA"/>
</dbReference>
<feature type="signal peptide" evidence="1">
    <location>
        <begin position="1"/>
        <end position="22"/>
    </location>
</feature>
<accession>A0AAN6MDI0</accession>
<protein>
    <submittedName>
        <fullName evidence="2">Uncharacterized protein</fullName>
    </submittedName>
</protein>
<sequence length="242" mass="25118">MAPAAPLFRLAAFATIPSLLLTAASRLASTPNSNPLTYLNLPASGIFPTRSAASSSSSDRCAAALLSDTTAGGEGESLIFPNARLVNSSAGFIECTGQWLVFEGVPEGWRFGVRGVKVGGSLGLEKGAVVEKVEVGIGYILPDSTFTAIQTDTATVSHPYGSFGAGYAAGPFNLTAEVVPGESRSALATTSCATVAEQPQMVIDLWVSLSHEQIEFDDMQPHAGSVSDVSVGLDVTWERCES</sequence>
<proteinExistence type="predicted"/>
<dbReference type="AlphaFoldDB" id="A0AAN6MDI0"/>
<evidence type="ECO:0000313" key="2">
    <source>
        <dbReference type="EMBL" id="KAK3898033.1"/>
    </source>
</evidence>
<reference evidence="2" key="2">
    <citation type="submission" date="2023-05" db="EMBL/GenBank/DDBJ databases">
        <authorList>
            <consortium name="Lawrence Berkeley National Laboratory"/>
            <person name="Steindorff A."/>
            <person name="Hensen N."/>
            <person name="Bonometti L."/>
            <person name="Westerberg I."/>
            <person name="Brannstrom I.O."/>
            <person name="Guillou S."/>
            <person name="Cros-Aarteil S."/>
            <person name="Calhoun S."/>
            <person name="Haridas S."/>
            <person name="Kuo A."/>
            <person name="Mondo S."/>
            <person name="Pangilinan J."/>
            <person name="Riley R."/>
            <person name="Labutti K."/>
            <person name="Andreopoulos B."/>
            <person name="Lipzen A."/>
            <person name="Chen C."/>
            <person name="Yanf M."/>
            <person name="Daum C."/>
            <person name="Ng V."/>
            <person name="Clum A."/>
            <person name="Ohm R."/>
            <person name="Martin F."/>
            <person name="Silar P."/>
            <person name="Natvig D."/>
            <person name="Lalanne C."/>
            <person name="Gautier V."/>
            <person name="Ament-Velasquez S.L."/>
            <person name="Kruys A."/>
            <person name="Hutchinson M.I."/>
            <person name="Powell A.J."/>
            <person name="Barry K."/>
            <person name="Miller A.N."/>
            <person name="Grigoriev I.V."/>
            <person name="Debuchy R."/>
            <person name="Gladieux P."/>
            <person name="Thoren M.H."/>
            <person name="Johannesson H."/>
        </authorList>
    </citation>
    <scope>NUCLEOTIDE SEQUENCE</scope>
    <source>
        <strain evidence="2">CBS 103.79</strain>
    </source>
</reference>
<evidence type="ECO:0000313" key="3">
    <source>
        <dbReference type="Proteomes" id="UP001303889"/>
    </source>
</evidence>
<organism evidence="2 3">
    <name type="scientific">Staphylotrichum tortipilum</name>
    <dbReference type="NCBI Taxonomy" id="2831512"/>
    <lineage>
        <taxon>Eukaryota</taxon>
        <taxon>Fungi</taxon>
        <taxon>Dikarya</taxon>
        <taxon>Ascomycota</taxon>
        <taxon>Pezizomycotina</taxon>
        <taxon>Sordariomycetes</taxon>
        <taxon>Sordariomycetidae</taxon>
        <taxon>Sordariales</taxon>
        <taxon>Chaetomiaceae</taxon>
        <taxon>Staphylotrichum</taxon>
    </lineage>
</organism>
<gene>
    <name evidence="2" type="ORF">C8A05DRAFT_38389</name>
</gene>
<name>A0AAN6MDI0_9PEZI</name>
<keyword evidence="3" id="KW-1185">Reference proteome</keyword>
<reference evidence="2" key="1">
    <citation type="journal article" date="2023" name="Mol. Phylogenet. Evol.">
        <title>Genome-scale phylogeny and comparative genomics of the fungal order Sordariales.</title>
        <authorList>
            <person name="Hensen N."/>
            <person name="Bonometti L."/>
            <person name="Westerberg I."/>
            <person name="Brannstrom I.O."/>
            <person name="Guillou S."/>
            <person name="Cros-Aarteil S."/>
            <person name="Calhoun S."/>
            <person name="Haridas S."/>
            <person name="Kuo A."/>
            <person name="Mondo S."/>
            <person name="Pangilinan J."/>
            <person name="Riley R."/>
            <person name="LaButti K."/>
            <person name="Andreopoulos B."/>
            <person name="Lipzen A."/>
            <person name="Chen C."/>
            <person name="Yan M."/>
            <person name="Daum C."/>
            <person name="Ng V."/>
            <person name="Clum A."/>
            <person name="Steindorff A."/>
            <person name="Ohm R.A."/>
            <person name="Martin F."/>
            <person name="Silar P."/>
            <person name="Natvig D.O."/>
            <person name="Lalanne C."/>
            <person name="Gautier V."/>
            <person name="Ament-Velasquez S.L."/>
            <person name="Kruys A."/>
            <person name="Hutchinson M.I."/>
            <person name="Powell A.J."/>
            <person name="Barry K."/>
            <person name="Miller A.N."/>
            <person name="Grigoriev I.V."/>
            <person name="Debuchy R."/>
            <person name="Gladieux P."/>
            <person name="Hiltunen Thoren M."/>
            <person name="Johannesson H."/>
        </authorList>
    </citation>
    <scope>NUCLEOTIDE SEQUENCE</scope>
    <source>
        <strain evidence="2">CBS 103.79</strain>
    </source>
</reference>
<evidence type="ECO:0000256" key="1">
    <source>
        <dbReference type="SAM" id="SignalP"/>
    </source>
</evidence>
<keyword evidence="1" id="KW-0732">Signal</keyword>
<feature type="chain" id="PRO_5042938330" evidence="1">
    <location>
        <begin position="23"/>
        <end position="242"/>
    </location>
</feature>
<dbReference type="Proteomes" id="UP001303889">
    <property type="component" value="Unassembled WGS sequence"/>
</dbReference>
<comment type="caution">
    <text evidence="2">The sequence shown here is derived from an EMBL/GenBank/DDBJ whole genome shotgun (WGS) entry which is preliminary data.</text>
</comment>